<sequence length="134" mass="15574">MKTFQKFELKKINTSKFVMSPIELKDYIDFEVKRVYFITEPKDITGAHCHKVEEEFFILQCGTCTAVIDRGNGLEEIKMTAPTSALYVPAYVWHHFKDFSPDAVLLALSSTNYNPDRSDYIEDYEEFKKIVADK</sequence>
<protein>
    <recommendedName>
        <fullName evidence="1">Sugar 3,4-ketoisomerase QdtA cupin domain-containing protein</fullName>
    </recommendedName>
</protein>
<dbReference type="InterPro" id="IPR008894">
    <property type="entry name" value="QdtA_cupin_dom"/>
</dbReference>
<feature type="domain" description="Sugar 3,4-ketoisomerase QdtA cupin" evidence="1">
    <location>
        <begin position="7"/>
        <end position="131"/>
    </location>
</feature>
<proteinExistence type="predicted"/>
<evidence type="ECO:0000259" key="1">
    <source>
        <dbReference type="Pfam" id="PF05523"/>
    </source>
</evidence>
<name>A0A0G0GMA2_9BACT</name>
<accession>A0A0G0GMA2</accession>
<dbReference type="Gene3D" id="2.60.120.10">
    <property type="entry name" value="Jelly Rolls"/>
    <property type="match status" value="1"/>
</dbReference>
<dbReference type="STRING" id="1619046.US42_C0011G0028"/>
<evidence type="ECO:0000313" key="3">
    <source>
        <dbReference type="Proteomes" id="UP000034849"/>
    </source>
</evidence>
<reference evidence="2 3" key="1">
    <citation type="journal article" date="2015" name="Nature">
        <title>rRNA introns, odd ribosomes, and small enigmatic genomes across a large radiation of phyla.</title>
        <authorList>
            <person name="Brown C.T."/>
            <person name="Hug L.A."/>
            <person name="Thomas B.C."/>
            <person name="Sharon I."/>
            <person name="Castelle C.J."/>
            <person name="Singh A."/>
            <person name="Wilkins M.J."/>
            <person name="Williams K.H."/>
            <person name="Banfield J.F."/>
        </authorList>
    </citation>
    <scope>NUCLEOTIDE SEQUENCE [LARGE SCALE GENOMIC DNA]</scope>
</reference>
<dbReference type="EMBL" id="LBSX01000011">
    <property type="protein sequence ID" value="KKQ27290.1"/>
    <property type="molecule type" value="Genomic_DNA"/>
</dbReference>
<gene>
    <name evidence="2" type="ORF">US42_C0011G0028</name>
</gene>
<dbReference type="Proteomes" id="UP000034849">
    <property type="component" value="Unassembled WGS sequence"/>
</dbReference>
<comment type="caution">
    <text evidence="2">The sequence shown here is derived from an EMBL/GenBank/DDBJ whole genome shotgun (WGS) entry which is preliminary data.</text>
</comment>
<dbReference type="Pfam" id="PF05523">
    <property type="entry name" value="FdtA"/>
    <property type="match status" value="1"/>
</dbReference>
<dbReference type="InterPro" id="IPR014710">
    <property type="entry name" value="RmlC-like_jellyroll"/>
</dbReference>
<dbReference type="InterPro" id="IPR011051">
    <property type="entry name" value="RmlC_Cupin_sf"/>
</dbReference>
<dbReference type="SUPFAM" id="SSF51182">
    <property type="entry name" value="RmlC-like cupins"/>
    <property type="match status" value="1"/>
</dbReference>
<dbReference type="AlphaFoldDB" id="A0A0G0GMA2"/>
<organism evidence="2 3">
    <name type="scientific">Candidatus Magasanikbacteria bacterium GW2011_GWC2_37_14</name>
    <dbReference type="NCBI Taxonomy" id="1619046"/>
    <lineage>
        <taxon>Bacteria</taxon>
        <taxon>Candidatus Magasanikiibacteriota</taxon>
    </lineage>
</organism>
<evidence type="ECO:0000313" key="2">
    <source>
        <dbReference type="EMBL" id="KKQ27290.1"/>
    </source>
</evidence>
<dbReference type="CDD" id="cd20292">
    <property type="entry name" value="cupin_QdtA-like"/>
    <property type="match status" value="1"/>
</dbReference>